<dbReference type="Pfam" id="PF12732">
    <property type="entry name" value="YtxH"/>
    <property type="match status" value="1"/>
</dbReference>
<dbReference type="PANTHER" id="PTHR35792:SF2">
    <property type="entry name" value="GENERAL STRESS PROTEIN"/>
    <property type="match status" value="1"/>
</dbReference>
<organism evidence="1 2">
    <name type="scientific">Sulfobacillus thermosulfidooxidans (strain DSM 9293 / VKM B-1269 / AT-1)</name>
    <dbReference type="NCBI Taxonomy" id="929705"/>
    <lineage>
        <taxon>Bacteria</taxon>
        <taxon>Bacillati</taxon>
        <taxon>Bacillota</taxon>
        <taxon>Clostridia</taxon>
        <taxon>Eubacteriales</taxon>
        <taxon>Clostridiales Family XVII. Incertae Sedis</taxon>
        <taxon>Sulfobacillus</taxon>
    </lineage>
</organism>
<accession>A0A1W1W8Y9</accession>
<dbReference type="PANTHER" id="PTHR35792">
    <property type="entry name" value="GENERAL STRESS PROTEIN"/>
    <property type="match status" value="1"/>
</dbReference>
<dbReference type="AlphaFoldDB" id="A0A1W1W8Y9"/>
<dbReference type="EMBL" id="FWWY01000001">
    <property type="protein sequence ID" value="SMC02767.1"/>
    <property type="molecule type" value="Genomic_DNA"/>
</dbReference>
<gene>
    <name evidence="1" type="ORF">SAMN00768000_0754</name>
</gene>
<dbReference type="InterPro" id="IPR052928">
    <property type="entry name" value="Desiccation-related_membrane"/>
</dbReference>
<keyword evidence="2" id="KW-1185">Reference proteome</keyword>
<dbReference type="InterPro" id="IPR024623">
    <property type="entry name" value="YtxH"/>
</dbReference>
<reference evidence="2" key="1">
    <citation type="submission" date="2017-04" db="EMBL/GenBank/DDBJ databases">
        <authorList>
            <person name="Varghese N."/>
            <person name="Submissions S."/>
        </authorList>
    </citation>
    <scope>NUCLEOTIDE SEQUENCE [LARGE SCALE GENOMIC DNA]</scope>
    <source>
        <strain evidence="2">DSM 9293</strain>
    </source>
</reference>
<evidence type="ECO:0000313" key="2">
    <source>
        <dbReference type="Proteomes" id="UP000192660"/>
    </source>
</evidence>
<dbReference type="OrthoDB" id="2085030at2"/>
<dbReference type="Proteomes" id="UP000192660">
    <property type="component" value="Unassembled WGS sequence"/>
</dbReference>
<sequence>MNDRTWDRLSGLVVGAALGVLAGILLAPSAGAETRGSIKKKTQDSLDQIQKNVRDIRESLTQKGQALFKKSVTEIPLDDNEDPHEDQGA</sequence>
<name>A0A1W1W8Y9_SULTA</name>
<protein>
    <submittedName>
        <fullName evidence="1">YtxH-like protein</fullName>
    </submittedName>
</protein>
<dbReference type="RefSeq" id="WP_028962732.1">
    <property type="nucleotide sequence ID" value="NZ_FWWY01000001.1"/>
</dbReference>
<proteinExistence type="predicted"/>
<evidence type="ECO:0000313" key="1">
    <source>
        <dbReference type="EMBL" id="SMC02767.1"/>
    </source>
</evidence>